<dbReference type="InterPro" id="IPR059112">
    <property type="entry name" value="CysZ/EI24"/>
</dbReference>
<dbReference type="GO" id="GO:0019344">
    <property type="term" value="P:cysteine biosynthetic process"/>
    <property type="evidence" value="ECO:0007669"/>
    <property type="project" value="UniProtKB-KW"/>
</dbReference>
<comment type="caution">
    <text evidence="12">The sequence shown here is derived from an EMBL/GenBank/DDBJ whole genome shotgun (WGS) entry which is preliminary data.</text>
</comment>
<dbReference type="InterPro" id="IPR050480">
    <property type="entry name" value="CysZ-like"/>
</dbReference>
<evidence type="ECO:0000313" key="13">
    <source>
        <dbReference type="Proteomes" id="UP001409585"/>
    </source>
</evidence>
<keyword evidence="8" id="KW-0764">Sulfate transport</keyword>
<keyword evidence="13" id="KW-1185">Reference proteome</keyword>
<dbReference type="AlphaFoldDB" id="A0AAV3U6R6"/>
<evidence type="ECO:0000256" key="8">
    <source>
        <dbReference type="ARBA" id="ARBA00023032"/>
    </source>
</evidence>
<dbReference type="Proteomes" id="UP001409585">
    <property type="component" value="Unassembled WGS sequence"/>
</dbReference>
<dbReference type="PANTHER" id="PTHR37468:SF1">
    <property type="entry name" value="SULFATE TRANSPORTER CYSZ"/>
    <property type="match status" value="1"/>
</dbReference>
<evidence type="ECO:0000256" key="2">
    <source>
        <dbReference type="ARBA" id="ARBA00022448"/>
    </source>
</evidence>
<sequence length="252" mass="27700">MNHNNLTNGAGYLFDGAQLIFQPKFRLFVVVPILVNVVIFLLLTSLAVTYFNTATGAITGLMPEWDWLAPVVGVLGVVLWVAVALIAVVIYGYSFSMITNIIAAPFYGILAERIETHLTGTAPPPEPIVTMIGRVLIRELIKIWYFVSRGIVIFIGCFFLGFIPLANLFIPVILALWGAWCMAIQYADYAADNNRLSFPRFKHALGASRYSAWGMGGMTLLGTMVPVINIIAMPAAVAGGTIYWVRELRDLP</sequence>
<dbReference type="NCBIfam" id="NF003433">
    <property type="entry name" value="PRK04949.1"/>
    <property type="match status" value="1"/>
</dbReference>
<dbReference type="GO" id="GO:0000103">
    <property type="term" value="P:sulfate assimilation"/>
    <property type="evidence" value="ECO:0007669"/>
    <property type="project" value="TreeGrafter"/>
</dbReference>
<dbReference type="GO" id="GO:0009675">
    <property type="term" value="F:high-affinity sulfate:proton symporter activity"/>
    <property type="evidence" value="ECO:0007669"/>
    <property type="project" value="TreeGrafter"/>
</dbReference>
<dbReference type="PANTHER" id="PTHR37468">
    <property type="entry name" value="SULFATE TRANSPORTER CYSZ"/>
    <property type="match status" value="1"/>
</dbReference>
<feature type="transmembrane region" description="Helical" evidence="11">
    <location>
        <begin position="27"/>
        <end position="51"/>
    </location>
</feature>
<dbReference type="GO" id="GO:0005886">
    <property type="term" value="C:plasma membrane"/>
    <property type="evidence" value="ECO:0007669"/>
    <property type="project" value="TreeGrafter"/>
</dbReference>
<dbReference type="Pfam" id="PF07264">
    <property type="entry name" value="EI24"/>
    <property type="match status" value="1"/>
</dbReference>
<proteinExistence type="predicted"/>
<keyword evidence="2" id="KW-0813">Transport</keyword>
<feature type="transmembrane region" description="Helical" evidence="11">
    <location>
        <begin position="212"/>
        <end position="245"/>
    </location>
</feature>
<keyword evidence="4" id="KW-0997">Cell inner membrane</keyword>
<evidence type="ECO:0000256" key="9">
    <source>
        <dbReference type="ARBA" id="ARBA00023136"/>
    </source>
</evidence>
<evidence type="ECO:0000256" key="5">
    <source>
        <dbReference type="ARBA" id="ARBA00022605"/>
    </source>
</evidence>
<evidence type="ECO:0000256" key="6">
    <source>
        <dbReference type="ARBA" id="ARBA00022692"/>
    </source>
</evidence>
<keyword evidence="5" id="KW-0028">Amino-acid biosynthesis</keyword>
<protein>
    <submittedName>
        <fullName evidence="12">Sulfate transporter CysZ</fullName>
    </submittedName>
</protein>
<keyword evidence="6 11" id="KW-0812">Transmembrane</keyword>
<evidence type="ECO:0000256" key="10">
    <source>
        <dbReference type="ARBA" id="ARBA00023192"/>
    </source>
</evidence>
<dbReference type="RefSeq" id="WP_345426000.1">
    <property type="nucleotide sequence ID" value="NZ_AP031496.1"/>
</dbReference>
<organism evidence="12 13">
    <name type="scientific">Halioxenophilus aromaticivorans</name>
    <dbReference type="NCBI Taxonomy" id="1306992"/>
    <lineage>
        <taxon>Bacteria</taxon>
        <taxon>Pseudomonadati</taxon>
        <taxon>Pseudomonadota</taxon>
        <taxon>Gammaproteobacteria</taxon>
        <taxon>Alteromonadales</taxon>
        <taxon>Alteromonadaceae</taxon>
        <taxon>Halioxenophilus</taxon>
    </lineage>
</organism>
<keyword evidence="7 11" id="KW-1133">Transmembrane helix</keyword>
<reference evidence="13" key="1">
    <citation type="journal article" date="2019" name="Int. J. Syst. Evol. Microbiol.">
        <title>The Global Catalogue of Microorganisms (GCM) 10K type strain sequencing project: providing services to taxonomists for standard genome sequencing and annotation.</title>
        <authorList>
            <consortium name="The Broad Institute Genomics Platform"/>
            <consortium name="The Broad Institute Genome Sequencing Center for Infectious Disease"/>
            <person name="Wu L."/>
            <person name="Ma J."/>
        </authorList>
    </citation>
    <scope>NUCLEOTIDE SEQUENCE [LARGE SCALE GENOMIC DNA]</scope>
    <source>
        <strain evidence="13">JCM 19134</strain>
    </source>
</reference>
<evidence type="ECO:0000256" key="7">
    <source>
        <dbReference type="ARBA" id="ARBA00022989"/>
    </source>
</evidence>
<evidence type="ECO:0000313" key="12">
    <source>
        <dbReference type="EMBL" id="GAA4952885.1"/>
    </source>
</evidence>
<evidence type="ECO:0000256" key="3">
    <source>
        <dbReference type="ARBA" id="ARBA00022475"/>
    </source>
</evidence>
<keyword evidence="10" id="KW-0198">Cysteine biosynthesis</keyword>
<feature type="transmembrane region" description="Helical" evidence="11">
    <location>
        <begin position="143"/>
        <end position="163"/>
    </location>
</feature>
<dbReference type="EMBL" id="BAABLX010000029">
    <property type="protein sequence ID" value="GAA4952885.1"/>
    <property type="molecule type" value="Genomic_DNA"/>
</dbReference>
<evidence type="ECO:0000256" key="1">
    <source>
        <dbReference type="ARBA" id="ARBA00004141"/>
    </source>
</evidence>
<gene>
    <name evidence="12" type="primary">cysZ</name>
    <name evidence="12" type="ORF">GCM10025791_37210</name>
</gene>
<keyword evidence="9 11" id="KW-0472">Membrane</keyword>
<comment type="subcellular location">
    <subcellularLocation>
        <location evidence="1">Membrane</location>
        <topology evidence="1">Multi-pass membrane protein</topology>
    </subcellularLocation>
</comment>
<evidence type="ECO:0000256" key="4">
    <source>
        <dbReference type="ARBA" id="ARBA00022519"/>
    </source>
</evidence>
<keyword evidence="3" id="KW-1003">Cell membrane</keyword>
<accession>A0AAV3U6R6</accession>
<name>A0AAV3U6R6_9ALTE</name>
<evidence type="ECO:0000256" key="11">
    <source>
        <dbReference type="SAM" id="Phobius"/>
    </source>
</evidence>
<feature type="transmembrane region" description="Helical" evidence="11">
    <location>
        <begin position="71"/>
        <end position="93"/>
    </location>
</feature>